<accession>A0A183AR76</accession>
<evidence type="ECO:0000256" key="4">
    <source>
        <dbReference type="ARBA" id="ARBA00023052"/>
    </source>
</evidence>
<dbReference type="EMBL" id="UZAN01047453">
    <property type="protein sequence ID" value="VDP85405.1"/>
    <property type="molecule type" value="Genomic_DNA"/>
</dbReference>
<dbReference type="SUPFAM" id="SSF52922">
    <property type="entry name" value="TK C-terminal domain-like"/>
    <property type="match status" value="1"/>
</dbReference>
<evidence type="ECO:0000313" key="6">
    <source>
        <dbReference type="EMBL" id="VDP85405.1"/>
    </source>
</evidence>
<keyword evidence="7" id="KW-1185">Reference proteome</keyword>
<keyword evidence="4" id="KW-0786">Thiamine pyrophosphate</keyword>
<dbReference type="GO" id="GO:0016491">
    <property type="term" value="F:oxidoreductase activity"/>
    <property type="evidence" value="ECO:0007669"/>
    <property type="project" value="UniProtKB-KW"/>
</dbReference>
<proteinExistence type="predicted"/>
<dbReference type="OrthoDB" id="10266385at2759"/>
<dbReference type="InterPro" id="IPR009014">
    <property type="entry name" value="Transketo_C/PFOR_II"/>
</dbReference>
<keyword evidence="3" id="KW-0560">Oxidoreductase</keyword>
<evidence type="ECO:0000313" key="8">
    <source>
        <dbReference type="WBParaSite" id="ECPE_0000949001-mRNA-1"/>
    </source>
</evidence>
<dbReference type="Pfam" id="PF02780">
    <property type="entry name" value="Transketolase_C"/>
    <property type="match status" value="1"/>
</dbReference>
<organism evidence="8">
    <name type="scientific">Echinostoma caproni</name>
    <dbReference type="NCBI Taxonomy" id="27848"/>
    <lineage>
        <taxon>Eukaryota</taxon>
        <taxon>Metazoa</taxon>
        <taxon>Spiralia</taxon>
        <taxon>Lophotrochozoa</taxon>
        <taxon>Platyhelminthes</taxon>
        <taxon>Trematoda</taxon>
        <taxon>Digenea</taxon>
        <taxon>Plagiorchiida</taxon>
        <taxon>Echinostomata</taxon>
        <taxon>Echinostomatoidea</taxon>
        <taxon>Echinostomatidae</taxon>
        <taxon>Echinostoma</taxon>
    </lineage>
</organism>
<dbReference type="PANTHER" id="PTHR43257">
    <property type="entry name" value="PYRUVATE DEHYDROGENASE E1 COMPONENT BETA SUBUNIT"/>
    <property type="match status" value="1"/>
</dbReference>
<dbReference type="WBParaSite" id="ECPE_0000949001-mRNA-1">
    <property type="protein sequence ID" value="ECPE_0000949001-mRNA-1"/>
    <property type="gene ID" value="ECPE_0000949001"/>
</dbReference>
<feature type="domain" description="Transketolase C-terminal" evidence="5">
    <location>
        <begin position="3"/>
        <end position="106"/>
    </location>
</feature>
<dbReference type="Proteomes" id="UP000272942">
    <property type="component" value="Unassembled WGS sequence"/>
</dbReference>
<dbReference type="PANTHER" id="PTHR43257:SF2">
    <property type="entry name" value="PYRUVATE DEHYDROGENASE E1 COMPONENT SUBUNIT BETA"/>
    <property type="match status" value="1"/>
</dbReference>
<dbReference type="Gene3D" id="3.40.50.920">
    <property type="match status" value="1"/>
</dbReference>
<evidence type="ECO:0000259" key="5">
    <source>
        <dbReference type="Pfam" id="PF02780"/>
    </source>
</evidence>
<protein>
    <recommendedName>
        <fullName evidence="2">Pyruvate dehydrogenase E1 component subunit beta, mitochondrial</fullName>
    </recommendedName>
</protein>
<sequence>MAVGVSLAAAEELAKIGVNAEVINLRSLRPLDEEAIINSVKKTHRLVTVEGAWPTCGIGAEICARIMESEAFFYLDAPVLRVTGADVPMPYAKLLEHACIPEAHNVIKTVKMMLNIQ</sequence>
<reference evidence="8" key="1">
    <citation type="submission" date="2016-06" db="UniProtKB">
        <authorList>
            <consortium name="WormBaseParasite"/>
        </authorList>
    </citation>
    <scope>IDENTIFICATION</scope>
</reference>
<evidence type="ECO:0000313" key="7">
    <source>
        <dbReference type="Proteomes" id="UP000272942"/>
    </source>
</evidence>
<name>A0A183AR76_9TREM</name>
<evidence type="ECO:0000256" key="2">
    <source>
        <dbReference type="ARBA" id="ARBA00016220"/>
    </source>
</evidence>
<reference evidence="6 7" key="2">
    <citation type="submission" date="2018-11" db="EMBL/GenBank/DDBJ databases">
        <authorList>
            <consortium name="Pathogen Informatics"/>
        </authorList>
    </citation>
    <scope>NUCLEOTIDE SEQUENCE [LARGE SCALE GENOMIC DNA]</scope>
    <source>
        <strain evidence="6 7">Egypt</strain>
    </source>
</reference>
<dbReference type="InterPro" id="IPR033248">
    <property type="entry name" value="Transketolase_C"/>
</dbReference>
<evidence type="ECO:0000256" key="1">
    <source>
        <dbReference type="ARBA" id="ARBA00001964"/>
    </source>
</evidence>
<gene>
    <name evidence="6" type="ORF">ECPE_LOCUS9461</name>
</gene>
<evidence type="ECO:0000256" key="3">
    <source>
        <dbReference type="ARBA" id="ARBA00023002"/>
    </source>
</evidence>
<dbReference type="AlphaFoldDB" id="A0A183AR76"/>
<dbReference type="FunFam" id="3.40.50.920:FF:000001">
    <property type="entry name" value="Pyruvate dehydrogenase E1 beta subunit"/>
    <property type="match status" value="1"/>
</dbReference>
<comment type="cofactor">
    <cofactor evidence="1">
        <name>thiamine diphosphate</name>
        <dbReference type="ChEBI" id="CHEBI:58937"/>
    </cofactor>
</comment>